<dbReference type="InterPro" id="IPR023089">
    <property type="entry name" value="YozE_SAM-like"/>
</dbReference>
<evidence type="ECO:0000313" key="4">
    <source>
        <dbReference type="Proteomes" id="UP000051888"/>
    </source>
</evidence>
<comment type="caution">
    <text evidence="3">The sequence shown here is derived from an EMBL/GenBank/DDBJ whole genome shotgun (WGS) entry which is preliminary data.</text>
</comment>
<dbReference type="HAMAP" id="MF_01538">
    <property type="entry name" value="UPF0346"/>
    <property type="match status" value="1"/>
</dbReference>
<dbReference type="RefSeq" id="WP_055739512.1">
    <property type="nucleotide sequence ID" value="NZ_JAAIWL010000013.1"/>
</dbReference>
<dbReference type="OrthoDB" id="2242851at2"/>
<dbReference type="PATRIC" id="fig|157838.3.peg.2165"/>
<organism evidence="3 4">
    <name type="scientific">Heyndrickxia shackletonii</name>
    <dbReference type="NCBI Taxonomy" id="157838"/>
    <lineage>
        <taxon>Bacteria</taxon>
        <taxon>Bacillati</taxon>
        <taxon>Bacillota</taxon>
        <taxon>Bacilli</taxon>
        <taxon>Bacillales</taxon>
        <taxon>Bacillaceae</taxon>
        <taxon>Heyndrickxia</taxon>
    </lineage>
</organism>
<name>A0A0Q3TIK3_9BACI</name>
<accession>A0A0Q3TIK3</accession>
<dbReference type="STRING" id="157838.AN964_09865"/>
<reference evidence="3 4" key="1">
    <citation type="submission" date="2015-09" db="EMBL/GenBank/DDBJ databases">
        <title>Genome sequencing project for genomic taxonomy and phylogenomics of Bacillus-like bacteria.</title>
        <authorList>
            <person name="Liu B."/>
            <person name="Wang J."/>
            <person name="Zhu Y."/>
            <person name="Liu G."/>
            <person name="Chen Q."/>
            <person name="Chen Z."/>
            <person name="Lan J."/>
            <person name="Che J."/>
            <person name="Ge C."/>
            <person name="Shi H."/>
            <person name="Pan Z."/>
            <person name="Liu X."/>
        </authorList>
    </citation>
    <scope>NUCLEOTIDE SEQUENCE [LARGE SCALE GENOMIC DNA]</scope>
    <source>
        <strain evidence="3 4">LMG 18435</strain>
    </source>
</reference>
<dbReference type="Pfam" id="PF06855">
    <property type="entry name" value="YozE_SAM_like"/>
    <property type="match status" value="1"/>
</dbReference>
<evidence type="ECO:0000313" key="3">
    <source>
        <dbReference type="EMBL" id="KQL53776.1"/>
    </source>
</evidence>
<dbReference type="AlphaFoldDB" id="A0A0Q3TIK3"/>
<gene>
    <name evidence="3" type="ORF">AN964_09865</name>
</gene>
<dbReference type="InterPro" id="IPR036806">
    <property type="entry name" value="YozE_SAM-like_sf"/>
</dbReference>
<comment type="similarity">
    <text evidence="1">Belongs to the UPF0346 family.</text>
</comment>
<feature type="domain" description="YozE SAM-like" evidence="2">
    <location>
        <begin position="4"/>
        <end position="69"/>
    </location>
</feature>
<dbReference type="NCBIfam" id="NF010193">
    <property type="entry name" value="PRK13672.1"/>
    <property type="match status" value="1"/>
</dbReference>
<dbReference type="SUPFAM" id="SSF140652">
    <property type="entry name" value="YozE-like"/>
    <property type="match status" value="1"/>
</dbReference>
<evidence type="ECO:0000259" key="2">
    <source>
        <dbReference type="Pfam" id="PF06855"/>
    </source>
</evidence>
<dbReference type="PIRSF" id="PIRSF037262">
    <property type="entry name" value="UCP037262"/>
    <property type="match status" value="1"/>
</dbReference>
<dbReference type="EMBL" id="LJJC01000004">
    <property type="protein sequence ID" value="KQL53776.1"/>
    <property type="molecule type" value="Genomic_DNA"/>
</dbReference>
<evidence type="ECO:0000256" key="1">
    <source>
        <dbReference type="HAMAP-Rule" id="MF_01538"/>
    </source>
</evidence>
<dbReference type="Gene3D" id="1.10.150.260">
    <property type="entry name" value="YozE SAM-like"/>
    <property type="match status" value="1"/>
</dbReference>
<dbReference type="InterPro" id="IPR010673">
    <property type="entry name" value="UPF0346"/>
</dbReference>
<sequence>MNYSFYHYLMKYRDAKPKDDISSFANSAYKDHSFPKHSTDYHELSSYLEMNAAYLASMSIFDEAWELYIFETTKNL</sequence>
<protein>
    <recommendedName>
        <fullName evidence="1">UPF0346 protein AN964_09865</fullName>
    </recommendedName>
</protein>
<dbReference type="Proteomes" id="UP000051888">
    <property type="component" value="Unassembled WGS sequence"/>
</dbReference>
<keyword evidence="4" id="KW-1185">Reference proteome</keyword>
<proteinExistence type="inferred from homology"/>